<dbReference type="EMBL" id="KL197710">
    <property type="protein sequence ID" value="KDQ63190.1"/>
    <property type="molecule type" value="Genomic_DNA"/>
</dbReference>
<dbReference type="OrthoDB" id="3149405at2759"/>
<evidence type="ECO:0000313" key="2">
    <source>
        <dbReference type="EMBL" id="KDQ63190.1"/>
    </source>
</evidence>
<proteinExistence type="predicted"/>
<feature type="region of interest" description="Disordered" evidence="1">
    <location>
        <begin position="185"/>
        <end position="207"/>
    </location>
</feature>
<evidence type="ECO:0000313" key="3">
    <source>
        <dbReference type="Proteomes" id="UP000027265"/>
    </source>
</evidence>
<gene>
    <name evidence="2" type="ORF">JAAARDRAFT_370169</name>
</gene>
<dbReference type="Proteomes" id="UP000027265">
    <property type="component" value="Unassembled WGS sequence"/>
</dbReference>
<accession>A0A067QAI8</accession>
<evidence type="ECO:0000256" key="1">
    <source>
        <dbReference type="SAM" id="MobiDB-lite"/>
    </source>
</evidence>
<name>A0A067QAI8_9AGAM</name>
<reference evidence="3" key="1">
    <citation type="journal article" date="2014" name="Proc. Natl. Acad. Sci. U.S.A.">
        <title>Extensive sampling of basidiomycete genomes demonstrates inadequacy of the white-rot/brown-rot paradigm for wood decay fungi.</title>
        <authorList>
            <person name="Riley R."/>
            <person name="Salamov A.A."/>
            <person name="Brown D.W."/>
            <person name="Nagy L.G."/>
            <person name="Floudas D."/>
            <person name="Held B.W."/>
            <person name="Levasseur A."/>
            <person name="Lombard V."/>
            <person name="Morin E."/>
            <person name="Otillar R."/>
            <person name="Lindquist E.A."/>
            <person name="Sun H."/>
            <person name="LaButti K.M."/>
            <person name="Schmutz J."/>
            <person name="Jabbour D."/>
            <person name="Luo H."/>
            <person name="Baker S.E."/>
            <person name="Pisabarro A.G."/>
            <person name="Walton J.D."/>
            <person name="Blanchette R.A."/>
            <person name="Henrissat B."/>
            <person name="Martin F."/>
            <person name="Cullen D."/>
            <person name="Hibbett D.S."/>
            <person name="Grigoriev I.V."/>
        </authorList>
    </citation>
    <scope>NUCLEOTIDE SEQUENCE [LARGE SCALE GENOMIC DNA]</scope>
    <source>
        <strain evidence="3">MUCL 33604</strain>
    </source>
</reference>
<protein>
    <submittedName>
        <fullName evidence="2">Uncharacterized protein</fullName>
    </submittedName>
</protein>
<dbReference type="HOGENOM" id="CLU_1326549_0_0_1"/>
<sequence>MLHLHDNGESTSQWPKPPSLQSLQIHRTRCPVLLEAVSIEGLERRTQTALWEIKPCPSTTDNGTRRGIYDAGIPSADPGFTRTPALHHQIKLLQESQESDYVLDMPSPHDHAFGAKMKDPLHRLAFLSIRNQAMKNGDERSIWRLYRLLLPPAEAQGMGKQNLLKQLSREYGMDVEMVVERFEAKKARRPAADAERSQKETEIEKMR</sequence>
<dbReference type="AlphaFoldDB" id="A0A067QAI8"/>
<keyword evidence="3" id="KW-1185">Reference proteome</keyword>
<dbReference type="InParanoid" id="A0A067QAI8"/>
<organism evidence="2 3">
    <name type="scientific">Jaapia argillacea MUCL 33604</name>
    <dbReference type="NCBI Taxonomy" id="933084"/>
    <lineage>
        <taxon>Eukaryota</taxon>
        <taxon>Fungi</taxon>
        <taxon>Dikarya</taxon>
        <taxon>Basidiomycota</taxon>
        <taxon>Agaricomycotina</taxon>
        <taxon>Agaricomycetes</taxon>
        <taxon>Agaricomycetidae</taxon>
        <taxon>Jaapiales</taxon>
        <taxon>Jaapiaceae</taxon>
        <taxon>Jaapia</taxon>
    </lineage>
</organism>